<dbReference type="EMBL" id="KZ293680">
    <property type="protein sequence ID" value="PBK87176.1"/>
    <property type="molecule type" value="Genomic_DNA"/>
</dbReference>
<proteinExistence type="predicted"/>
<evidence type="ECO:0000313" key="2">
    <source>
        <dbReference type="Proteomes" id="UP000217790"/>
    </source>
</evidence>
<gene>
    <name evidence="1" type="ORF">ARMGADRAFT_1035071</name>
</gene>
<sequence length="289" mass="32869">MSSHSMVQSEVAQEESQHAVVEETAIPNFLSSFASLKEVQAIRPVELVYPVKDALSTLPEFHPRLIKKNQDILCVATLVVNFLYIPNKAENPMIGRIASRKARLMSQGQIHRGRIRYEMEQKRGDKHFHFSVNEYSRETAEKALRNAEYNSFVSVVYTGENRPTNLTRIQGGQHAATQDCRGILSENENGEMTPYAQGTTLFPLAWGDFLREDVMRRKEIQRKFTYSTLRPTIDKACEILILQTRTITGTGHPQLQKMLAKYDDVPNSLMTRAVRTHVGHSSCEETSRS</sequence>
<dbReference type="Proteomes" id="UP000217790">
    <property type="component" value="Unassembled WGS sequence"/>
</dbReference>
<protein>
    <submittedName>
        <fullName evidence="1">Uncharacterized protein</fullName>
    </submittedName>
</protein>
<reference evidence="2" key="1">
    <citation type="journal article" date="2017" name="Nat. Ecol. Evol.">
        <title>Genome expansion and lineage-specific genetic innovations in the forest pathogenic fungi Armillaria.</title>
        <authorList>
            <person name="Sipos G."/>
            <person name="Prasanna A.N."/>
            <person name="Walter M.C."/>
            <person name="O'Connor E."/>
            <person name="Balint B."/>
            <person name="Krizsan K."/>
            <person name="Kiss B."/>
            <person name="Hess J."/>
            <person name="Varga T."/>
            <person name="Slot J."/>
            <person name="Riley R."/>
            <person name="Boka B."/>
            <person name="Rigling D."/>
            <person name="Barry K."/>
            <person name="Lee J."/>
            <person name="Mihaltcheva S."/>
            <person name="LaButti K."/>
            <person name="Lipzen A."/>
            <person name="Waldron R."/>
            <person name="Moloney N.M."/>
            <person name="Sperisen C."/>
            <person name="Kredics L."/>
            <person name="Vagvoelgyi C."/>
            <person name="Patrignani A."/>
            <person name="Fitzpatrick D."/>
            <person name="Nagy I."/>
            <person name="Doyle S."/>
            <person name="Anderson J.B."/>
            <person name="Grigoriev I.V."/>
            <person name="Gueldener U."/>
            <person name="Muensterkoetter M."/>
            <person name="Nagy L.G."/>
        </authorList>
    </citation>
    <scope>NUCLEOTIDE SEQUENCE [LARGE SCALE GENOMIC DNA]</scope>
    <source>
        <strain evidence="2">Ar21-2</strain>
    </source>
</reference>
<dbReference type="AlphaFoldDB" id="A0A2H3DIA5"/>
<keyword evidence="2" id="KW-1185">Reference proteome</keyword>
<accession>A0A2H3DIA5</accession>
<evidence type="ECO:0000313" key="1">
    <source>
        <dbReference type="EMBL" id="PBK87176.1"/>
    </source>
</evidence>
<name>A0A2H3DIA5_ARMGA</name>
<dbReference type="InParanoid" id="A0A2H3DIA5"/>
<organism evidence="1 2">
    <name type="scientific">Armillaria gallica</name>
    <name type="common">Bulbous honey fungus</name>
    <name type="synonym">Armillaria bulbosa</name>
    <dbReference type="NCBI Taxonomy" id="47427"/>
    <lineage>
        <taxon>Eukaryota</taxon>
        <taxon>Fungi</taxon>
        <taxon>Dikarya</taxon>
        <taxon>Basidiomycota</taxon>
        <taxon>Agaricomycotina</taxon>
        <taxon>Agaricomycetes</taxon>
        <taxon>Agaricomycetidae</taxon>
        <taxon>Agaricales</taxon>
        <taxon>Marasmiineae</taxon>
        <taxon>Physalacriaceae</taxon>
        <taxon>Armillaria</taxon>
    </lineage>
</organism>